<feature type="transmembrane region" description="Helical" evidence="7">
    <location>
        <begin position="20"/>
        <end position="41"/>
    </location>
</feature>
<reference evidence="9 10" key="1">
    <citation type="journal article" date="2016" name="Nat. Commun.">
        <title>Ectomycorrhizal ecology is imprinted in the genome of the dominant symbiotic fungus Cenococcum geophilum.</title>
        <authorList>
            <consortium name="DOE Joint Genome Institute"/>
            <person name="Peter M."/>
            <person name="Kohler A."/>
            <person name="Ohm R.A."/>
            <person name="Kuo A."/>
            <person name="Krutzmann J."/>
            <person name="Morin E."/>
            <person name="Arend M."/>
            <person name="Barry K.W."/>
            <person name="Binder M."/>
            <person name="Choi C."/>
            <person name="Clum A."/>
            <person name="Copeland A."/>
            <person name="Grisel N."/>
            <person name="Haridas S."/>
            <person name="Kipfer T."/>
            <person name="LaButti K."/>
            <person name="Lindquist E."/>
            <person name="Lipzen A."/>
            <person name="Maire R."/>
            <person name="Meier B."/>
            <person name="Mihaltcheva S."/>
            <person name="Molinier V."/>
            <person name="Murat C."/>
            <person name="Poggeler S."/>
            <person name="Quandt C.A."/>
            <person name="Sperisen C."/>
            <person name="Tritt A."/>
            <person name="Tisserant E."/>
            <person name="Crous P.W."/>
            <person name="Henrissat B."/>
            <person name="Nehls U."/>
            <person name="Egli S."/>
            <person name="Spatafora J.W."/>
            <person name="Grigoriev I.V."/>
            <person name="Martin F.M."/>
        </authorList>
    </citation>
    <scope>NUCLEOTIDE SEQUENCE [LARGE SCALE GENOMIC DNA]</scope>
    <source>
        <strain evidence="9 10">CBS 207.34</strain>
    </source>
</reference>
<comment type="subcellular location">
    <subcellularLocation>
        <location evidence="1">Membrane</location>
        <topology evidence="1">Multi-pass membrane protein</topology>
    </subcellularLocation>
</comment>
<evidence type="ECO:0000313" key="10">
    <source>
        <dbReference type="Proteomes" id="UP000250140"/>
    </source>
</evidence>
<keyword evidence="10" id="KW-1185">Reference proteome</keyword>
<feature type="region of interest" description="Disordered" evidence="6">
    <location>
        <begin position="232"/>
        <end position="263"/>
    </location>
</feature>
<evidence type="ECO:0000256" key="6">
    <source>
        <dbReference type="SAM" id="MobiDB-lite"/>
    </source>
</evidence>
<evidence type="ECO:0000256" key="3">
    <source>
        <dbReference type="ARBA" id="ARBA00022989"/>
    </source>
</evidence>
<feature type="compositionally biased region" description="Basic and acidic residues" evidence="6">
    <location>
        <begin position="251"/>
        <end position="262"/>
    </location>
</feature>
<name>A0A8E2JTG3_9PEZI</name>
<dbReference type="EMBL" id="KV749601">
    <property type="protein sequence ID" value="OCL08732.1"/>
    <property type="molecule type" value="Genomic_DNA"/>
</dbReference>
<comment type="similarity">
    <text evidence="5">Belongs to the SAT4 family.</text>
</comment>
<evidence type="ECO:0000256" key="4">
    <source>
        <dbReference type="ARBA" id="ARBA00023136"/>
    </source>
</evidence>
<feature type="domain" description="Rhodopsin" evidence="8">
    <location>
        <begin position="3"/>
        <end position="163"/>
    </location>
</feature>
<dbReference type="PANTHER" id="PTHR33048">
    <property type="entry name" value="PTH11-LIKE INTEGRAL MEMBRANE PROTEIN (AFU_ORTHOLOGUE AFUA_5G11245)"/>
    <property type="match status" value="1"/>
</dbReference>
<dbReference type="InterPro" id="IPR052337">
    <property type="entry name" value="SAT4-like"/>
</dbReference>
<evidence type="ECO:0000256" key="7">
    <source>
        <dbReference type="SAM" id="Phobius"/>
    </source>
</evidence>
<dbReference type="PANTHER" id="PTHR33048:SF146">
    <property type="entry name" value="INTEGRAL MEMBRANE PROTEIN"/>
    <property type="match status" value="1"/>
</dbReference>
<dbReference type="InterPro" id="IPR049326">
    <property type="entry name" value="Rhodopsin_dom_fungi"/>
</dbReference>
<dbReference type="Gene3D" id="3.40.50.720">
    <property type="entry name" value="NAD(P)-binding Rossmann-like Domain"/>
    <property type="match status" value="1"/>
</dbReference>
<proteinExistence type="inferred from homology"/>
<evidence type="ECO:0000256" key="1">
    <source>
        <dbReference type="ARBA" id="ARBA00004141"/>
    </source>
</evidence>
<dbReference type="SUPFAM" id="SSF51735">
    <property type="entry name" value="NAD(P)-binding Rossmann-fold domains"/>
    <property type="match status" value="1"/>
</dbReference>
<dbReference type="InterPro" id="IPR002347">
    <property type="entry name" value="SDR_fam"/>
</dbReference>
<dbReference type="Proteomes" id="UP000250140">
    <property type="component" value="Unassembled WGS sequence"/>
</dbReference>
<accession>A0A8E2JTG3</accession>
<dbReference type="Pfam" id="PF20684">
    <property type="entry name" value="Fung_rhodopsin"/>
    <property type="match status" value="1"/>
</dbReference>
<gene>
    <name evidence="9" type="ORF">AOQ84DRAFT_221578</name>
</gene>
<dbReference type="GO" id="GO:0016020">
    <property type="term" value="C:membrane"/>
    <property type="evidence" value="ECO:0007669"/>
    <property type="project" value="UniProtKB-SubCell"/>
</dbReference>
<evidence type="ECO:0000256" key="2">
    <source>
        <dbReference type="ARBA" id="ARBA00022692"/>
    </source>
</evidence>
<dbReference type="InterPro" id="IPR036291">
    <property type="entry name" value="NAD(P)-bd_dom_sf"/>
</dbReference>
<keyword evidence="2 7" id="KW-0812">Transmembrane</keyword>
<protein>
    <recommendedName>
        <fullName evidence="8">Rhodopsin domain-containing protein</fullName>
    </recommendedName>
</protein>
<dbReference type="AlphaFoldDB" id="A0A8E2JTG3"/>
<keyword evidence="4 7" id="KW-0472">Membrane</keyword>
<dbReference type="Pfam" id="PF00106">
    <property type="entry name" value="adh_short"/>
    <property type="match status" value="1"/>
</dbReference>
<feature type="transmembrane region" description="Helical" evidence="7">
    <location>
        <begin position="73"/>
        <end position="94"/>
    </location>
</feature>
<evidence type="ECO:0000313" key="9">
    <source>
        <dbReference type="EMBL" id="OCL08732.1"/>
    </source>
</evidence>
<organism evidence="9 10">
    <name type="scientific">Glonium stellatum</name>
    <dbReference type="NCBI Taxonomy" id="574774"/>
    <lineage>
        <taxon>Eukaryota</taxon>
        <taxon>Fungi</taxon>
        <taxon>Dikarya</taxon>
        <taxon>Ascomycota</taxon>
        <taxon>Pezizomycotina</taxon>
        <taxon>Dothideomycetes</taxon>
        <taxon>Pleosporomycetidae</taxon>
        <taxon>Gloniales</taxon>
        <taxon>Gloniaceae</taxon>
        <taxon>Glonium</taxon>
    </lineage>
</organism>
<keyword evidence="3 7" id="KW-1133">Transmembrane helix</keyword>
<feature type="transmembrane region" description="Helical" evidence="7">
    <location>
        <begin position="134"/>
        <end position="155"/>
    </location>
</feature>
<evidence type="ECO:0000256" key="5">
    <source>
        <dbReference type="ARBA" id="ARBA00038359"/>
    </source>
</evidence>
<dbReference type="OrthoDB" id="10017208at2759"/>
<evidence type="ECO:0000259" key="8">
    <source>
        <dbReference type="Pfam" id="PF20684"/>
    </source>
</evidence>
<sequence>MGLRFCAARVQRRKLRFDDYLIVGAFASLMTLEGTTCWAITNNLGAHTNTLTPYQASVQLKALVVILGDNLDLVNGTIFKLAIYVVMGITACYAPKFIPIFFIHCAPLSASWDPDPVVQVAKCRPISRQEYASVAINMALDLTVVLLPIPVVWGLQIPTRKKVFHRVCNGLADPVYSGVNHRPRLELYLYITALQSHLELWPGIIAANLPTLAPLFNKFIMPVIKSYLGSRGSKQPSGGKHILRTFGSGDQPKRDKFNHLDDDSLDYPGELSERQTLSKVETDAPLSRGVDPFVISMRRDFEVGVELFDRPQKEVIQAHSSHNDVYPAIDPTQSSLSHAGQTIIVTGAGSGIGRETAIAFAASGAKHVVLVGRTESTLLETQKLIPNGTTTCSVFAGSVTDEEAMDRAPSNE</sequence>